<feature type="transmembrane region" description="Helical" evidence="2">
    <location>
        <begin position="65"/>
        <end position="89"/>
    </location>
</feature>
<dbReference type="Proteomes" id="UP001432027">
    <property type="component" value="Unassembled WGS sequence"/>
</dbReference>
<keyword evidence="4" id="KW-1185">Reference proteome</keyword>
<evidence type="ECO:0000313" key="3">
    <source>
        <dbReference type="EMBL" id="GMS79514.1"/>
    </source>
</evidence>
<accession>A0AAV5SDQ7</accession>
<keyword evidence="2" id="KW-0812">Transmembrane</keyword>
<feature type="region of interest" description="Disordered" evidence="1">
    <location>
        <begin position="265"/>
        <end position="415"/>
    </location>
</feature>
<feature type="compositionally biased region" description="Pro residues" evidence="1">
    <location>
        <begin position="286"/>
        <end position="298"/>
    </location>
</feature>
<dbReference type="EMBL" id="BTSX01000001">
    <property type="protein sequence ID" value="GMS79514.1"/>
    <property type="molecule type" value="Genomic_DNA"/>
</dbReference>
<keyword evidence="2" id="KW-1133">Transmembrane helix</keyword>
<sequence>MASTVCSCLPLQPPQLRLRPPPDPSLVWHLLSDEPFKKAPDCAWSPLLGPGGAPSTSISLSPPSLIIALALLLIGVLAVAVVCAFCIVVKRRGVRKGSEAVSTEAIVTSGDHLWSYNSMKSHHNTHLNPMVGSMYGSSGMMHGGATPASLRHYNNNVQHVQQMAPPPHLLRHAQSAHFVRQGTLRIVPGSPPGAIAVDPSSFHTLGRHYEEIGDPYAYGSQGGGVPMGNVAYPLHPSAHHGGLPYVVNCGPGGGGISYTLGTAAGQGMRREGPSTITPPSRHSVRRPPPACRPPPPPQEMEQSQCSPRSTASSSSSFDHELSSVMGGRPPPGVAPDDPQPRREYLGPTTLAAAGPPSSNEGDASPPMMGRESGYGTAPSRQWRTPPGSAGKGVVDDTASPPLHPAPSIQQSMTYV</sequence>
<proteinExistence type="predicted"/>
<evidence type="ECO:0000313" key="4">
    <source>
        <dbReference type="Proteomes" id="UP001432027"/>
    </source>
</evidence>
<reference evidence="3" key="1">
    <citation type="submission" date="2023-10" db="EMBL/GenBank/DDBJ databases">
        <title>Genome assembly of Pristionchus species.</title>
        <authorList>
            <person name="Yoshida K."/>
            <person name="Sommer R.J."/>
        </authorList>
    </citation>
    <scope>NUCLEOTIDE SEQUENCE</scope>
    <source>
        <strain evidence="3">RS0144</strain>
    </source>
</reference>
<name>A0AAV5SDQ7_9BILA</name>
<dbReference type="AlphaFoldDB" id="A0AAV5SDQ7"/>
<keyword evidence="2" id="KW-0472">Membrane</keyword>
<gene>
    <name evidence="3" type="ORF">PENTCL1PPCAC_1689</name>
</gene>
<evidence type="ECO:0000256" key="1">
    <source>
        <dbReference type="SAM" id="MobiDB-lite"/>
    </source>
</evidence>
<organism evidence="3 4">
    <name type="scientific">Pristionchus entomophagus</name>
    <dbReference type="NCBI Taxonomy" id="358040"/>
    <lineage>
        <taxon>Eukaryota</taxon>
        <taxon>Metazoa</taxon>
        <taxon>Ecdysozoa</taxon>
        <taxon>Nematoda</taxon>
        <taxon>Chromadorea</taxon>
        <taxon>Rhabditida</taxon>
        <taxon>Rhabditina</taxon>
        <taxon>Diplogasteromorpha</taxon>
        <taxon>Diplogasteroidea</taxon>
        <taxon>Neodiplogasteridae</taxon>
        <taxon>Pristionchus</taxon>
    </lineage>
</organism>
<comment type="caution">
    <text evidence="3">The sequence shown here is derived from an EMBL/GenBank/DDBJ whole genome shotgun (WGS) entry which is preliminary data.</text>
</comment>
<feature type="compositionally biased region" description="Low complexity" evidence="1">
    <location>
        <begin position="303"/>
        <end position="327"/>
    </location>
</feature>
<protein>
    <submittedName>
        <fullName evidence="3">Uncharacterized protein</fullName>
    </submittedName>
</protein>
<evidence type="ECO:0000256" key="2">
    <source>
        <dbReference type="SAM" id="Phobius"/>
    </source>
</evidence>